<accession>A0ABN0IFT8</accession>
<keyword evidence="2" id="KW-1185">Reference proteome</keyword>
<name>A0ABN0IFT8_BARBA</name>
<comment type="caution">
    <text evidence="1">The sequence shown here is derived from an EMBL/GenBank/DDBJ whole genome shotgun (WGS) entry which is preliminary data.</text>
</comment>
<evidence type="ECO:0000313" key="1">
    <source>
        <dbReference type="EMBL" id="EKS43458.1"/>
    </source>
</evidence>
<gene>
    <name evidence="1" type="ORF">BbINS_04302</name>
</gene>
<organism evidence="1 2">
    <name type="scientific">Bartonella bacilliformis INS</name>
    <dbReference type="NCBI Taxonomy" id="1206782"/>
    <lineage>
        <taxon>Bacteria</taxon>
        <taxon>Pseudomonadati</taxon>
        <taxon>Pseudomonadota</taxon>
        <taxon>Alphaproteobacteria</taxon>
        <taxon>Hyphomicrobiales</taxon>
        <taxon>Bartonellaceae</taxon>
        <taxon>Bartonella</taxon>
    </lineage>
</organism>
<evidence type="ECO:0000313" key="2">
    <source>
        <dbReference type="Proteomes" id="UP000009359"/>
    </source>
</evidence>
<protein>
    <submittedName>
        <fullName evidence="1">Uncharacterized protein</fullName>
    </submittedName>
</protein>
<proteinExistence type="predicted"/>
<dbReference type="Proteomes" id="UP000009359">
    <property type="component" value="Unassembled WGS sequence"/>
</dbReference>
<sequence>MIKVSRKEEKRFNDFDAFILVYIQKTIDVKLILFVQKFDQNLG</sequence>
<dbReference type="EMBL" id="AMQK01000017">
    <property type="protein sequence ID" value="EKS43458.1"/>
    <property type="molecule type" value="Genomic_DNA"/>
</dbReference>
<reference evidence="1 2" key="1">
    <citation type="journal article" date="2013" name="Genome Announc.">
        <title>Whole Genome Sequencing and Comparative Analysis of Bartonella bacilliformis Strain INS, the Causative Agent of Carrion's Disease.</title>
        <authorList>
            <person name="Tarazona D."/>
            <person name="Padilla C."/>
            <person name="Caceres O."/>
            <person name="Montenegro J.D."/>
            <person name="Bailon H."/>
            <person name="Ventura G."/>
            <person name="Mendoza G."/>
            <person name="Anaya E."/>
            <person name="Guio H."/>
        </authorList>
    </citation>
    <scope>NUCLEOTIDE SEQUENCE [LARGE SCALE GENOMIC DNA]</scope>
    <source>
        <strain evidence="1 2">INS</strain>
    </source>
</reference>